<sequence>MDTPNRSHKSHVSEAASDLLNEGKKWANEVRDEGMHKVNQAEDSIKECSDQLLRKVQENPLASVLIAGGIGFLLSKILRK</sequence>
<protein>
    <recommendedName>
        <fullName evidence="3">DUF883 domain-containing protein</fullName>
    </recommendedName>
</protein>
<dbReference type="eggNOG" id="COG4575">
    <property type="taxonomic scope" value="Bacteria"/>
</dbReference>
<dbReference type="OrthoDB" id="5640839at2"/>
<dbReference type="STRING" id="658187.LDG_8077"/>
<dbReference type="InParanoid" id="G9ES05"/>
<dbReference type="AlphaFoldDB" id="G9ES05"/>
<dbReference type="Proteomes" id="UP000002770">
    <property type="component" value="Unassembled WGS sequence"/>
</dbReference>
<evidence type="ECO:0000313" key="1">
    <source>
        <dbReference type="EMBL" id="EHL29786.1"/>
    </source>
</evidence>
<keyword evidence="2" id="KW-1185">Reference proteome</keyword>
<gene>
    <name evidence="1" type="ORF">LDG_8077</name>
</gene>
<evidence type="ECO:0000313" key="2">
    <source>
        <dbReference type="Proteomes" id="UP000002770"/>
    </source>
</evidence>
<dbReference type="HOGENOM" id="CLU_170260_0_0_6"/>
<reference evidence="1 2" key="1">
    <citation type="journal article" date="2011" name="BMC Genomics">
        <title>Insight into cross-talk between intra-amoebal pathogens.</title>
        <authorList>
            <person name="Gimenez G."/>
            <person name="Bertelli C."/>
            <person name="Moliner C."/>
            <person name="Robert C."/>
            <person name="Raoult D."/>
            <person name="Fournier P.E."/>
            <person name="Greub G."/>
        </authorList>
    </citation>
    <scope>NUCLEOTIDE SEQUENCE [LARGE SCALE GENOMIC DNA]</scope>
    <source>
        <strain evidence="1 2">LLAP12</strain>
    </source>
</reference>
<proteinExistence type="predicted"/>
<evidence type="ECO:0008006" key="3">
    <source>
        <dbReference type="Google" id="ProtNLM"/>
    </source>
</evidence>
<dbReference type="RefSeq" id="WP_006871961.1">
    <property type="nucleotide sequence ID" value="NZ_JH413843.1"/>
</dbReference>
<name>G9ES05_9GAMM</name>
<dbReference type="EMBL" id="JH413843">
    <property type="protein sequence ID" value="EHL29786.1"/>
    <property type="molecule type" value="Genomic_DNA"/>
</dbReference>
<accession>G9ES05</accession>
<organism evidence="1 2">
    <name type="scientific">Legionella drancourtii LLAP12</name>
    <dbReference type="NCBI Taxonomy" id="658187"/>
    <lineage>
        <taxon>Bacteria</taxon>
        <taxon>Pseudomonadati</taxon>
        <taxon>Pseudomonadota</taxon>
        <taxon>Gammaproteobacteria</taxon>
        <taxon>Legionellales</taxon>
        <taxon>Legionellaceae</taxon>
        <taxon>Legionella</taxon>
    </lineage>
</organism>